<keyword evidence="4" id="KW-0175">Coiled coil</keyword>
<evidence type="ECO:0000256" key="8">
    <source>
        <dbReference type="SAM" id="MobiDB-lite"/>
    </source>
</evidence>
<feature type="compositionally biased region" description="Basic and acidic residues" evidence="8">
    <location>
        <begin position="251"/>
        <end position="266"/>
    </location>
</feature>
<comment type="similarity">
    <text evidence="6 7">Belongs to the TRAFAC class myosin-kinesin ATPase superfamily. Kinesin family.</text>
</comment>
<protein>
    <recommendedName>
        <fullName evidence="7">Kinesin-like protein</fullName>
    </recommendedName>
</protein>
<evidence type="ECO:0000256" key="3">
    <source>
        <dbReference type="ARBA" id="ARBA00022840"/>
    </source>
</evidence>
<evidence type="ECO:0000256" key="1">
    <source>
        <dbReference type="ARBA" id="ARBA00022701"/>
    </source>
</evidence>
<dbReference type="GO" id="GO:0003777">
    <property type="term" value="F:microtubule motor activity"/>
    <property type="evidence" value="ECO:0007669"/>
    <property type="project" value="InterPro"/>
</dbReference>
<dbReference type="GO" id="GO:0008017">
    <property type="term" value="F:microtubule binding"/>
    <property type="evidence" value="ECO:0007669"/>
    <property type="project" value="InterPro"/>
</dbReference>
<dbReference type="PROSITE" id="PS50067">
    <property type="entry name" value="KINESIN_MOTOR_2"/>
    <property type="match status" value="1"/>
</dbReference>
<evidence type="ECO:0000256" key="2">
    <source>
        <dbReference type="ARBA" id="ARBA00022741"/>
    </source>
</evidence>
<evidence type="ECO:0000256" key="4">
    <source>
        <dbReference type="ARBA" id="ARBA00023054"/>
    </source>
</evidence>
<name>A0A9K3D5U5_9EUKA</name>
<feature type="region of interest" description="Disordered" evidence="8">
    <location>
        <begin position="239"/>
        <end position="266"/>
    </location>
</feature>
<dbReference type="InterPro" id="IPR019821">
    <property type="entry name" value="Kinesin_motor_CS"/>
</dbReference>
<feature type="compositionally biased region" description="Polar residues" evidence="8">
    <location>
        <begin position="240"/>
        <end position="250"/>
    </location>
</feature>
<dbReference type="InterPro" id="IPR027640">
    <property type="entry name" value="Kinesin-like_fam"/>
</dbReference>
<keyword evidence="2 7" id="KW-0547">Nucleotide-binding</keyword>
<keyword evidence="11" id="KW-1185">Reference proteome</keyword>
<evidence type="ECO:0000313" key="10">
    <source>
        <dbReference type="EMBL" id="GIQ88671.1"/>
    </source>
</evidence>
<keyword evidence="5 7" id="KW-0505">Motor protein</keyword>
<evidence type="ECO:0000313" key="11">
    <source>
        <dbReference type="Proteomes" id="UP000265618"/>
    </source>
</evidence>
<dbReference type="Pfam" id="PF00225">
    <property type="entry name" value="Kinesin"/>
    <property type="match status" value="1"/>
</dbReference>
<accession>A0A9K3D5U5</accession>
<dbReference type="PANTHER" id="PTHR47968:SF36">
    <property type="entry name" value="KINESIN HEAVY CHAIN ISOFORM X1"/>
    <property type="match status" value="1"/>
</dbReference>
<feature type="non-terminal residue" evidence="10">
    <location>
        <position position="1"/>
    </location>
</feature>
<sequence length="266" mass="29497">VTMSYFQLYREQVFDLLVNEDGPLHVREHSKNGVYVEGLTHLPVTGAREVLEMLETASARRIIAATHMNRVSSRSHVILQLTVEQRAVTSVSSPYGVSAMPAGPVRRGVLTIVDLAGSERVSKTHSEGDRLEEAKTINKSLSVLGWCVSALSSQTPKHVPFRESKLTRILTDSLGGNSKTVLIATVGPSAAHYEETLSSLAFASRCMAVQTHARVNEVEDFRELNMTLRQQLAEMAGHNQELQSTNSRLRQQIERLSGDRDSFRYP</sequence>
<dbReference type="AlphaFoldDB" id="A0A9K3D5U5"/>
<dbReference type="Proteomes" id="UP000265618">
    <property type="component" value="Unassembled WGS sequence"/>
</dbReference>
<dbReference type="SMART" id="SM00129">
    <property type="entry name" value="KISc"/>
    <property type="match status" value="1"/>
</dbReference>
<dbReference type="InterPro" id="IPR001752">
    <property type="entry name" value="Kinesin_motor_dom"/>
</dbReference>
<dbReference type="GO" id="GO:0005874">
    <property type="term" value="C:microtubule"/>
    <property type="evidence" value="ECO:0007669"/>
    <property type="project" value="UniProtKB-KW"/>
</dbReference>
<keyword evidence="1 7" id="KW-0493">Microtubule</keyword>
<keyword evidence="3 7" id="KW-0067">ATP-binding</keyword>
<dbReference type="SUPFAM" id="SSF52540">
    <property type="entry name" value="P-loop containing nucleoside triphosphate hydrolases"/>
    <property type="match status" value="1"/>
</dbReference>
<dbReference type="GO" id="GO:0007018">
    <property type="term" value="P:microtubule-based movement"/>
    <property type="evidence" value="ECO:0007669"/>
    <property type="project" value="InterPro"/>
</dbReference>
<feature type="domain" description="Kinesin motor" evidence="9">
    <location>
        <begin position="1"/>
        <end position="209"/>
    </location>
</feature>
<dbReference type="EMBL" id="BDIP01004281">
    <property type="protein sequence ID" value="GIQ88671.1"/>
    <property type="molecule type" value="Genomic_DNA"/>
</dbReference>
<dbReference type="PROSITE" id="PS00411">
    <property type="entry name" value="KINESIN_MOTOR_1"/>
    <property type="match status" value="1"/>
</dbReference>
<gene>
    <name evidence="10" type="ORF">KIPB_010975</name>
</gene>
<comment type="caution">
    <text evidence="10">The sequence shown here is derived from an EMBL/GenBank/DDBJ whole genome shotgun (WGS) entry which is preliminary data.</text>
</comment>
<dbReference type="InterPro" id="IPR036961">
    <property type="entry name" value="Kinesin_motor_dom_sf"/>
</dbReference>
<dbReference type="PANTHER" id="PTHR47968">
    <property type="entry name" value="CENTROMERE PROTEIN E"/>
    <property type="match status" value="1"/>
</dbReference>
<proteinExistence type="inferred from homology"/>
<evidence type="ECO:0000256" key="6">
    <source>
        <dbReference type="PROSITE-ProRule" id="PRU00283"/>
    </source>
</evidence>
<dbReference type="Gene3D" id="3.40.850.10">
    <property type="entry name" value="Kinesin motor domain"/>
    <property type="match status" value="1"/>
</dbReference>
<dbReference type="OrthoDB" id="3176171at2759"/>
<dbReference type="InterPro" id="IPR027417">
    <property type="entry name" value="P-loop_NTPase"/>
</dbReference>
<reference evidence="10 11" key="1">
    <citation type="journal article" date="2018" name="PLoS ONE">
        <title>The draft genome of Kipferlia bialata reveals reductive genome evolution in fornicate parasites.</title>
        <authorList>
            <person name="Tanifuji G."/>
            <person name="Takabayashi S."/>
            <person name="Kume K."/>
            <person name="Takagi M."/>
            <person name="Nakayama T."/>
            <person name="Kamikawa R."/>
            <person name="Inagaki Y."/>
            <person name="Hashimoto T."/>
        </authorList>
    </citation>
    <scope>NUCLEOTIDE SEQUENCE [LARGE SCALE GENOMIC DNA]</scope>
    <source>
        <strain evidence="10">NY0173</strain>
    </source>
</reference>
<evidence type="ECO:0000256" key="7">
    <source>
        <dbReference type="RuleBase" id="RU000394"/>
    </source>
</evidence>
<dbReference type="PRINTS" id="PR00380">
    <property type="entry name" value="KINESINHEAVY"/>
</dbReference>
<organism evidence="10 11">
    <name type="scientific">Kipferlia bialata</name>
    <dbReference type="NCBI Taxonomy" id="797122"/>
    <lineage>
        <taxon>Eukaryota</taxon>
        <taxon>Metamonada</taxon>
        <taxon>Carpediemonas-like organisms</taxon>
        <taxon>Kipferlia</taxon>
    </lineage>
</organism>
<evidence type="ECO:0000256" key="5">
    <source>
        <dbReference type="ARBA" id="ARBA00023175"/>
    </source>
</evidence>
<dbReference type="GO" id="GO:0005524">
    <property type="term" value="F:ATP binding"/>
    <property type="evidence" value="ECO:0007669"/>
    <property type="project" value="UniProtKB-KW"/>
</dbReference>
<comment type="caution">
    <text evidence="6">Lacks conserved residue(s) required for the propagation of feature annotation.</text>
</comment>
<evidence type="ECO:0000259" key="9">
    <source>
        <dbReference type="PROSITE" id="PS50067"/>
    </source>
</evidence>